<keyword evidence="2" id="KW-1185">Reference proteome</keyword>
<proteinExistence type="predicted"/>
<reference evidence="1 2" key="2">
    <citation type="journal article" date="2011" name="ISME J.">
        <title>RNA-seq reveals cooperative metabolic interactions between two termite-gut spirochete species in co-culture.</title>
        <authorList>
            <person name="Rosenthal A.Z."/>
            <person name="Matson E.G."/>
            <person name="Eldar A."/>
            <person name="Leadbetter J.R."/>
        </authorList>
    </citation>
    <scope>NUCLEOTIDE SEQUENCE [LARGE SCALE GENOMIC DNA]</scope>
    <source>
        <strain evidence="2">ATCC BAA-888 / DSM 13862 / ZAS-9</strain>
    </source>
</reference>
<sequence length="257" mass="29319">MKLLLVLGSDDTYNLISLYVKPLGFELIRYHHVLKAMDNIDETDPAGIIISARDFPRHWKTMVQFVRSERPKDACPIIILKGDNFPLEETSKAFFLGVSGIVSETLDNSSEVDRLQGILSRYMPVDEKRRTRRYHAENWQRFNFIFANPRDQILITGEVKTISSGGLSFLPDHANLMKDVNLNTELTECSLRAGSVILSPVCRLARTGRIVSMEFLSFQDNEQDILDKYIESLPLKELKYKELPTEVEPVEEPASSP</sequence>
<accession>F5YGB0</accession>
<dbReference type="InParanoid" id="F5YGB0"/>
<name>F5YGB0_LEAAZ</name>
<evidence type="ECO:0008006" key="3">
    <source>
        <dbReference type="Google" id="ProtNLM"/>
    </source>
</evidence>
<evidence type="ECO:0000313" key="1">
    <source>
        <dbReference type="EMBL" id="AEF82134.1"/>
    </source>
</evidence>
<gene>
    <name evidence="1" type="ordered locus">TREAZ_3630</name>
</gene>
<dbReference type="RefSeq" id="WP_015711951.1">
    <property type="nucleotide sequence ID" value="NC_015577.1"/>
</dbReference>
<dbReference type="eggNOG" id="COG3706">
    <property type="taxonomic scope" value="Bacteria"/>
</dbReference>
<organism evidence="1 2">
    <name type="scientific">Leadbettera azotonutricia (strain ATCC BAA-888 / DSM 13862 / ZAS-9)</name>
    <name type="common">Treponema azotonutricium</name>
    <dbReference type="NCBI Taxonomy" id="545695"/>
    <lineage>
        <taxon>Bacteria</taxon>
        <taxon>Pseudomonadati</taxon>
        <taxon>Spirochaetota</taxon>
        <taxon>Spirochaetia</taxon>
        <taxon>Spirochaetales</taxon>
        <taxon>Breznakiellaceae</taxon>
        <taxon>Leadbettera</taxon>
    </lineage>
</organism>
<evidence type="ECO:0000313" key="2">
    <source>
        <dbReference type="Proteomes" id="UP000009222"/>
    </source>
</evidence>
<dbReference type="EMBL" id="CP001841">
    <property type="protein sequence ID" value="AEF82134.1"/>
    <property type="molecule type" value="Genomic_DNA"/>
</dbReference>
<dbReference type="AlphaFoldDB" id="F5YGB0"/>
<protein>
    <recommendedName>
        <fullName evidence="3">PilZ domain-containing protein</fullName>
    </recommendedName>
</protein>
<reference evidence="2" key="1">
    <citation type="submission" date="2009-12" db="EMBL/GenBank/DDBJ databases">
        <title>Complete sequence of Treponema azotonutricium strain ZAS-9.</title>
        <authorList>
            <person name="Tetu S.G."/>
            <person name="Matson E."/>
            <person name="Ren Q."/>
            <person name="Seshadri R."/>
            <person name="Elbourne L."/>
            <person name="Hassan K.A."/>
            <person name="Durkin A."/>
            <person name="Radune D."/>
            <person name="Mohamoud Y."/>
            <person name="Shay R."/>
            <person name="Jin S."/>
            <person name="Zhang X."/>
            <person name="Lucey K."/>
            <person name="Ballor N.R."/>
            <person name="Ottesen E."/>
            <person name="Rosenthal R."/>
            <person name="Allen A."/>
            <person name="Leadbetter J.R."/>
            <person name="Paulsen I.T."/>
        </authorList>
    </citation>
    <scope>NUCLEOTIDE SEQUENCE [LARGE SCALE GENOMIC DNA]</scope>
    <source>
        <strain evidence="2">ATCC BAA-888 / DSM 13862 / ZAS-9</strain>
    </source>
</reference>
<dbReference type="STRING" id="545695.TREAZ_3630"/>
<dbReference type="Proteomes" id="UP000009222">
    <property type="component" value="Chromosome"/>
</dbReference>
<dbReference type="OrthoDB" id="359116at2"/>
<dbReference type="KEGG" id="taz:TREAZ_3630"/>
<dbReference type="HOGENOM" id="CLU_1170086_0_0_12"/>